<comment type="PTM">
    <text evidence="5">Phosphorylated by CheA. Phosphorylation of the N-terminal regulatory domain activates the methylesterase activity.</text>
</comment>
<dbReference type="EMBL" id="CP035467">
    <property type="protein sequence ID" value="QCW82149.1"/>
    <property type="molecule type" value="Genomic_DNA"/>
</dbReference>
<keyword evidence="2 5" id="KW-0145">Chemotaxis</keyword>
<reference evidence="11" key="1">
    <citation type="journal article" date="2019" name="J. Bacteriol.">
        <title>A Mutagenic Screen Identifies a TonB-Dependent Receptor Required for the Lanthanide Metal Switch in the Type I Methanotroph 'Methylotuvimicrobium buryatense' 5GB1C.</title>
        <authorList>
            <person name="Groom J.D."/>
            <person name="Ford S.M."/>
            <person name="Pesesky M.W."/>
            <person name="Lidstrom M.E."/>
        </authorList>
    </citation>
    <scope>NUCLEOTIDE SEQUENCE [LARGE SCALE GENOMIC DNA]</scope>
    <source>
        <strain evidence="11">5GB1C</strain>
    </source>
</reference>
<feature type="domain" description="CheB-type methylesterase" evidence="9">
    <location>
        <begin position="156"/>
        <end position="346"/>
    </location>
</feature>
<evidence type="ECO:0000256" key="3">
    <source>
        <dbReference type="ARBA" id="ARBA00022801"/>
    </source>
</evidence>
<dbReference type="GO" id="GO:0000156">
    <property type="term" value="F:phosphorelay response regulator activity"/>
    <property type="evidence" value="ECO:0007669"/>
    <property type="project" value="InterPro"/>
</dbReference>
<dbReference type="SMART" id="SM00448">
    <property type="entry name" value="REC"/>
    <property type="match status" value="1"/>
</dbReference>
<dbReference type="InterPro" id="IPR008248">
    <property type="entry name" value="CheB-like"/>
</dbReference>
<dbReference type="PANTHER" id="PTHR42872:SF6">
    <property type="entry name" value="PROTEIN-GLUTAMATE METHYLESTERASE_PROTEIN-GLUTAMINE GLUTAMINASE"/>
    <property type="match status" value="1"/>
</dbReference>
<dbReference type="KEGG" id="mbur:EQU24_07750"/>
<dbReference type="PROSITE" id="PS50122">
    <property type="entry name" value="CHEB"/>
    <property type="match status" value="1"/>
</dbReference>
<feature type="modified residue" description="4-aspartylphosphate" evidence="5 7">
    <location>
        <position position="56"/>
    </location>
</feature>
<evidence type="ECO:0000313" key="10">
    <source>
        <dbReference type="EMBL" id="QCW82149.1"/>
    </source>
</evidence>
<dbReference type="PIRSF" id="PIRSF000876">
    <property type="entry name" value="RR_chemtxs_CheB"/>
    <property type="match status" value="1"/>
</dbReference>
<dbReference type="GO" id="GO:0008984">
    <property type="term" value="F:protein-glutamate methylesterase activity"/>
    <property type="evidence" value="ECO:0007669"/>
    <property type="project" value="UniProtKB-UniRule"/>
</dbReference>
<dbReference type="AlphaFoldDB" id="A0A4P9ULK1"/>
<dbReference type="SUPFAM" id="SSF52738">
    <property type="entry name" value="Methylesterase CheB, C-terminal domain"/>
    <property type="match status" value="1"/>
</dbReference>
<keyword evidence="1 5" id="KW-0963">Cytoplasm</keyword>
<dbReference type="Gene3D" id="3.40.50.180">
    <property type="entry name" value="Methylesterase CheB, C-terminal domain"/>
    <property type="match status" value="1"/>
</dbReference>
<dbReference type="CDD" id="cd17541">
    <property type="entry name" value="REC_CheB-like"/>
    <property type="match status" value="1"/>
</dbReference>
<dbReference type="InterPro" id="IPR035909">
    <property type="entry name" value="CheB_C"/>
</dbReference>
<comment type="catalytic activity">
    <reaction evidence="5">
        <text>L-glutaminyl-[protein] + H2O = L-glutamyl-[protein] + NH4(+)</text>
        <dbReference type="Rhea" id="RHEA:16441"/>
        <dbReference type="Rhea" id="RHEA-COMP:10207"/>
        <dbReference type="Rhea" id="RHEA-COMP:10208"/>
        <dbReference type="ChEBI" id="CHEBI:15377"/>
        <dbReference type="ChEBI" id="CHEBI:28938"/>
        <dbReference type="ChEBI" id="CHEBI:29973"/>
        <dbReference type="ChEBI" id="CHEBI:30011"/>
        <dbReference type="EC" id="3.5.1.44"/>
    </reaction>
</comment>
<comment type="subcellular location">
    <subcellularLocation>
        <location evidence="5">Cytoplasm</location>
    </subcellularLocation>
</comment>
<keyword evidence="3 5" id="KW-0378">Hydrolase</keyword>
<evidence type="ECO:0000259" key="9">
    <source>
        <dbReference type="PROSITE" id="PS50122"/>
    </source>
</evidence>
<dbReference type="NCBIfam" id="NF009206">
    <property type="entry name" value="PRK12555.1"/>
    <property type="match status" value="1"/>
</dbReference>
<evidence type="ECO:0000256" key="6">
    <source>
        <dbReference type="PROSITE-ProRule" id="PRU00050"/>
    </source>
</evidence>
<dbReference type="EC" id="3.5.1.44" evidence="5"/>
<evidence type="ECO:0000256" key="1">
    <source>
        <dbReference type="ARBA" id="ARBA00022490"/>
    </source>
</evidence>
<sequence length="346" mass="37314">MKKIRLLIIDDSALIRALLTEIFNSSPNIEVVGTAADPYIAREKIKQLDPDVLTLDIEMPRMDGLTFLRNLMRLRPMPVVMISTLTEQGADVTLEALKLGAVDFVAKPKLDLAHTLKEYTEEMIGKVTMAAGARIQDNTPVSIPVKPGVINRNRKGTPQKPLIALGASTGGTEAIKRIAGILPANTPPIVISQHLPAAFSASFARHVDEVSAMTVMLAQTGLKIEPGHIYIAPGDRHLKITREHKAYFCQLDDSKPVNRHKPSVDVMFHSVAEQVGDQAIGVMLTGMGVDGAAGMKAMHEAGAFNIVQDEASSVVWGMPGEAYKIGAADIVLPIDQVAEQIVALIQ</sequence>
<feature type="domain" description="Response regulatory" evidence="8">
    <location>
        <begin position="5"/>
        <end position="122"/>
    </location>
</feature>
<dbReference type="PANTHER" id="PTHR42872">
    <property type="entry name" value="PROTEIN-GLUTAMATE METHYLESTERASE/PROTEIN-GLUTAMINE GLUTAMINASE"/>
    <property type="match status" value="1"/>
</dbReference>
<dbReference type="RefSeq" id="WP_017840034.1">
    <property type="nucleotide sequence ID" value="NZ_CP035467.1"/>
</dbReference>
<gene>
    <name evidence="5" type="primary">cheB</name>
    <name evidence="10" type="ORF">EQU24_07750</name>
</gene>
<dbReference type="EC" id="3.1.1.61" evidence="5"/>
<dbReference type="HAMAP" id="MF_00099">
    <property type="entry name" value="CheB_chemtxs"/>
    <property type="match status" value="1"/>
</dbReference>
<evidence type="ECO:0000256" key="5">
    <source>
        <dbReference type="HAMAP-Rule" id="MF_00099"/>
    </source>
</evidence>
<name>A0A4P9ULK1_METBY</name>
<dbReference type="STRING" id="675511.GCA_000341735_01476"/>
<feature type="active site" evidence="5 6">
    <location>
        <position position="168"/>
    </location>
</feature>
<evidence type="ECO:0000256" key="7">
    <source>
        <dbReference type="PROSITE-ProRule" id="PRU00169"/>
    </source>
</evidence>
<feature type="active site" evidence="5 6">
    <location>
        <position position="194"/>
    </location>
</feature>
<comment type="similarity">
    <text evidence="5">Belongs to the CheB family.</text>
</comment>
<evidence type="ECO:0000259" key="8">
    <source>
        <dbReference type="PROSITE" id="PS50110"/>
    </source>
</evidence>
<evidence type="ECO:0000256" key="4">
    <source>
        <dbReference type="ARBA" id="ARBA00048267"/>
    </source>
</evidence>
<comment type="function">
    <text evidence="5">Involved in chemotaxis. Part of a chemotaxis signal transduction system that modulates chemotaxis in response to various stimuli. Catalyzes the demethylation of specific methylglutamate residues introduced into the chemoreceptors (methyl-accepting chemotaxis proteins or MCP) by CheR. Also mediates the irreversible deamidation of specific glutamine residues to glutamic acid.</text>
</comment>
<dbReference type="CDD" id="cd16432">
    <property type="entry name" value="CheB_Rec"/>
    <property type="match status" value="1"/>
</dbReference>
<organism evidence="10 11">
    <name type="scientific">Methylotuvimicrobium buryatense</name>
    <name type="common">Methylomicrobium buryatense</name>
    <dbReference type="NCBI Taxonomy" id="95641"/>
    <lineage>
        <taxon>Bacteria</taxon>
        <taxon>Pseudomonadati</taxon>
        <taxon>Pseudomonadota</taxon>
        <taxon>Gammaproteobacteria</taxon>
        <taxon>Methylococcales</taxon>
        <taxon>Methylococcaceae</taxon>
        <taxon>Methylotuvimicrobium</taxon>
    </lineage>
</organism>
<dbReference type="GO" id="GO:0050568">
    <property type="term" value="F:protein-glutamine glutaminase activity"/>
    <property type="evidence" value="ECO:0007669"/>
    <property type="project" value="UniProtKB-UniRule"/>
</dbReference>
<evidence type="ECO:0000256" key="2">
    <source>
        <dbReference type="ARBA" id="ARBA00022500"/>
    </source>
</evidence>
<comment type="domain">
    <text evidence="5">Contains a C-terminal catalytic domain, and an N-terminal region which modulates catalytic activity.</text>
</comment>
<dbReference type="InterPro" id="IPR000673">
    <property type="entry name" value="Sig_transdc_resp-reg_Me-estase"/>
</dbReference>
<dbReference type="GO" id="GO:0005737">
    <property type="term" value="C:cytoplasm"/>
    <property type="evidence" value="ECO:0007669"/>
    <property type="project" value="UniProtKB-SubCell"/>
</dbReference>
<dbReference type="Proteomes" id="UP000305881">
    <property type="component" value="Chromosome"/>
</dbReference>
<dbReference type="InterPro" id="IPR001789">
    <property type="entry name" value="Sig_transdc_resp-reg_receiver"/>
</dbReference>
<accession>A0A4P9ULK1</accession>
<keyword evidence="11" id="KW-1185">Reference proteome</keyword>
<evidence type="ECO:0000313" key="11">
    <source>
        <dbReference type="Proteomes" id="UP000305881"/>
    </source>
</evidence>
<dbReference type="Pfam" id="PF00072">
    <property type="entry name" value="Response_reg"/>
    <property type="match status" value="1"/>
</dbReference>
<dbReference type="OrthoDB" id="9793421at2"/>
<protein>
    <recommendedName>
        <fullName evidence="5">Protein-glutamate methylesterase/protein-glutamine glutaminase</fullName>
        <ecNumber evidence="5">3.1.1.61</ecNumber>
        <ecNumber evidence="5">3.5.1.44</ecNumber>
    </recommendedName>
</protein>
<keyword evidence="5 7" id="KW-0597">Phosphoprotein</keyword>
<dbReference type="InterPro" id="IPR011006">
    <property type="entry name" value="CheY-like_superfamily"/>
</dbReference>
<dbReference type="Pfam" id="PF01339">
    <property type="entry name" value="CheB_methylest"/>
    <property type="match status" value="1"/>
</dbReference>
<dbReference type="Gene3D" id="3.40.50.2300">
    <property type="match status" value="1"/>
</dbReference>
<comment type="catalytic activity">
    <reaction evidence="4 5">
        <text>[protein]-L-glutamate 5-O-methyl ester + H2O = L-glutamyl-[protein] + methanol + H(+)</text>
        <dbReference type="Rhea" id="RHEA:23236"/>
        <dbReference type="Rhea" id="RHEA-COMP:10208"/>
        <dbReference type="Rhea" id="RHEA-COMP:10311"/>
        <dbReference type="ChEBI" id="CHEBI:15377"/>
        <dbReference type="ChEBI" id="CHEBI:15378"/>
        <dbReference type="ChEBI" id="CHEBI:17790"/>
        <dbReference type="ChEBI" id="CHEBI:29973"/>
        <dbReference type="ChEBI" id="CHEBI:82795"/>
        <dbReference type="EC" id="3.1.1.61"/>
    </reaction>
</comment>
<dbReference type="PROSITE" id="PS50110">
    <property type="entry name" value="RESPONSE_REGULATORY"/>
    <property type="match status" value="1"/>
</dbReference>
<dbReference type="GO" id="GO:0006935">
    <property type="term" value="P:chemotaxis"/>
    <property type="evidence" value="ECO:0007669"/>
    <property type="project" value="UniProtKB-UniRule"/>
</dbReference>
<dbReference type="NCBIfam" id="NF001965">
    <property type="entry name" value="PRK00742.1"/>
    <property type="match status" value="1"/>
</dbReference>
<proteinExistence type="inferred from homology"/>
<feature type="active site" evidence="5 6">
    <location>
        <position position="290"/>
    </location>
</feature>
<dbReference type="SUPFAM" id="SSF52172">
    <property type="entry name" value="CheY-like"/>
    <property type="match status" value="1"/>
</dbReference>